<comment type="caution">
    <text evidence="1">The sequence shown here is derived from an EMBL/GenBank/DDBJ whole genome shotgun (WGS) entry which is preliminary data.</text>
</comment>
<accession>A0A9W9X3I1</accession>
<dbReference type="EMBL" id="JAPWDO010000002">
    <property type="protein sequence ID" value="KAJ5483166.1"/>
    <property type="molecule type" value="Genomic_DNA"/>
</dbReference>
<protein>
    <submittedName>
        <fullName evidence="1">Uncharacterized protein</fullName>
    </submittedName>
</protein>
<keyword evidence="2" id="KW-1185">Reference proteome</keyword>
<proteinExistence type="predicted"/>
<dbReference type="Proteomes" id="UP001147760">
    <property type="component" value="Unassembled WGS sequence"/>
</dbReference>
<gene>
    <name evidence="1" type="ORF">N7530_002412</name>
</gene>
<dbReference type="OrthoDB" id="4232626at2759"/>
<sequence>MDAINNLPFTRSRGHSWSMFTFLASTFPSDQQGFDPVVERAEGSAWDEQSPDRIHYQIEWKGKLNRVVVKDTKQDLTQPPRSYWEQIKENPCNILRRKTARGRRVGLDDTDMVVLSVNSQQDIDKHYVNISSQA</sequence>
<organism evidence="1 2">
    <name type="scientific">Penicillium desertorum</name>
    <dbReference type="NCBI Taxonomy" id="1303715"/>
    <lineage>
        <taxon>Eukaryota</taxon>
        <taxon>Fungi</taxon>
        <taxon>Dikarya</taxon>
        <taxon>Ascomycota</taxon>
        <taxon>Pezizomycotina</taxon>
        <taxon>Eurotiomycetes</taxon>
        <taxon>Eurotiomycetidae</taxon>
        <taxon>Eurotiales</taxon>
        <taxon>Aspergillaceae</taxon>
        <taxon>Penicillium</taxon>
    </lineage>
</organism>
<evidence type="ECO:0000313" key="2">
    <source>
        <dbReference type="Proteomes" id="UP001147760"/>
    </source>
</evidence>
<dbReference type="AlphaFoldDB" id="A0A9W9X3I1"/>
<reference evidence="1" key="1">
    <citation type="submission" date="2022-12" db="EMBL/GenBank/DDBJ databases">
        <authorList>
            <person name="Petersen C."/>
        </authorList>
    </citation>
    <scope>NUCLEOTIDE SEQUENCE</scope>
    <source>
        <strain evidence="1">IBT 17660</strain>
    </source>
</reference>
<reference evidence="1" key="2">
    <citation type="journal article" date="2023" name="IMA Fungus">
        <title>Comparative genomic study of the Penicillium genus elucidates a diverse pangenome and 15 lateral gene transfer events.</title>
        <authorList>
            <person name="Petersen C."/>
            <person name="Sorensen T."/>
            <person name="Nielsen M.R."/>
            <person name="Sondergaard T.E."/>
            <person name="Sorensen J.L."/>
            <person name="Fitzpatrick D.A."/>
            <person name="Frisvad J.C."/>
            <person name="Nielsen K.L."/>
        </authorList>
    </citation>
    <scope>NUCLEOTIDE SEQUENCE</scope>
    <source>
        <strain evidence="1">IBT 17660</strain>
    </source>
</reference>
<name>A0A9W9X3I1_9EURO</name>
<evidence type="ECO:0000313" key="1">
    <source>
        <dbReference type="EMBL" id="KAJ5483166.1"/>
    </source>
</evidence>